<sequence length="388" mass="41386">MDSSTTTTVIASFALGAVVAAGAVAAFLRPSQTSNEAANGANSQTETTLSKKKKKKSKKTDSSTPADPVPSSNASQGAAVSKEIARNVSAPTQPKPAIDPVPVQPETESQEWTTESKSKRKTANNSKSIAQKSNQTATKSTFIEAPTEFPSLSSKSSATKGKKLAAGTSYAYVAKTVDPILPPRPVSPVQTAPGYMMQAKPVPVSKPITASASLGNKDQLNASINKQLGMDSSESEDEVDDCGPRARVLKIHDNETLDDGWTTAASKKAPTLRIISSSATTSSSHSFPVRPARPAPEAMTKTQQKNQRKAEKLKEEKEAMRILQEQRRQQYLREVAHSQAKEKAVSSQMSKGVQMEKQRLAVAAAAAASRKGGNDEDSWTVQGKSFWE</sequence>
<feature type="compositionally biased region" description="Polar residues" evidence="1">
    <location>
        <begin position="150"/>
        <end position="159"/>
    </location>
</feature>
<keyword evidence="3" id="KW-1185">Reference proteome</keyword>
<feature type="compositionally biased region" description="Polar residues" evidence="1">
    <location>
        <begin position="30"/>
        <end position="42"/>
    </location>
</feature>
<protein>
    <submittedName>
        <fullName evidence="2">Uncharacterized protein</fullName>
    </submittedName>
</protein>
<accession>A0A507EVB0</accession>
<evidence type="ECO:0000313" key="2">
    <source>
        <dbReference type="EMBL" id="TPX67290.1"/>
    </source>
</evidence>
<feature type="compositionally biased region" description="Polar residues" evidence="1">
    <location>
        <begin position="106"/>
        <end position="115"/>
    </location>
</feature>
<feature type="region of interest" description="Disordered" evidence="1">
    <location>
        <begin position="368"/>
        <end position="388"/>
    </location>
</feature>
<dbReference type="OrthoDB" id="2141204at2759"/>
<gene>
    <name evidence="2" type="ORF">CcCBS67573_g07555</name>
</gene>
<proteinExistence type="predicted"/>
<dbReference type="Proteomes" id="UP000320333">
    <property type="component" value="Unassembled WGS sequence"/>
</dbReference>
<dbReference type="EMBL" id="QEAP01000404">
    <property type="protein sequence ID" value="TPX67290.1"/>
    <property type="molecule type" value="Genomic_DNA"/>
</dbReference>
<feature type="compositionally biased region" description="Low complexity" evidence="1">
    <location>
        <begin position="277"/>
        <end position="286"/>
    </location>
</feature>
<organism evidence="2 3">
    <name type="scientific">Chytriomyces confervae</name>
    <dbReference type="NCBI Taxonomy" id="246404"/>
    <lineage>
        <taxon>Eukaryota</taxon>
        <taxon>Fungi</taxon>
        <taxon>Fungi incertae sedis</taxon>
        <taxon>Chytridiomycota</taxon>
        <taxon>Chytridiomycota incertae sedis</taxon>
        <taxon>Chytridiomycetes</taxon>
        <taxon>Chytridiales</taxon>
        <taxon>Chytriomycetaceae</taxon>
        <taxon>Chytriomyces</taxon>
    </lineage>
</organism>
<feature type="region of interest" description="Disordered" evidence="1">
    <location>
        <begin position="277"/>
        <end position="315"/>
    </location>
</feature>
<reference evidence="2 3" key="1">
    <citation type="journal article" date="2019" name="Sci. Rep.">
        <title>Comparative genomics of chytrid fungi reveal insights into the obligate biotrophic and pathogenic lifestyle of Synchytrium endobioticum.</title>
        <authorList>
            <person name="van de Vossenberg B.T.L.H."/>
            <person name="Warris S."/>
            <person name="Nguyen H.D.T."/>
            <person name="van Gent-Pelzer M.P.E."/>
            <person name="Joly D.L."/>
            <person name="van de Geest H.C."/>
            <person name="Bonants P.J.M."/>
            <person name="Smith D.S."/>
            <person name="Levesque C.A."/>
            <person name="van der Lee T.A.J."/>
        </authorList>
    </citation>
    <scope>NUCLEOTIDE SEQUENCE [LARGE SCALE GENOMIC DNA]</scope>
    <source>
        <strain evidence="2 3">CBS 675.73</strain>
    </source>
</reference>
<dbReference type="AlphaFoldDB" id="A0A507EVB0"/>
<feature type="compositionally biased region" description="Polar residues" evidence="1">
    <location>
        <begin position="379"/>
        <end position="388"/>
    </location>
</feature>
<name>A0A507EVB0_9FUNG</name>
<feature type="region of interest" description="Disordered" evidence="1">
    <location>
        <begin position="30"/>
        <end position="160"/>
    </location>
</feature>
<evidence type="ECO:0000313" key="3">
    <source>
        <dbReference type="Proteomes" id="UP000320333"/>
    </source>
</evidence>
<feature type="compositionally biased region" description="Pro residues" evidence="1">
    <location>
        <begin position="93"/>
        <end position="103"/>
    </location>
</feature>
<evidence type="ECO:0000256" key="1">
    <source>
        <dbReference type="SAM" id="MobiDB-lite"/>
    </source>
</evidence>
<feature type="compositionally biased region" description="Polar residues" evidence="1">
    <location>
        <begin position="123"/>
        <end position="141"/>
    </location>
</feature>
<comment type="caution">
    <text evidence="2">The sequence shown here is derived from an EMBL/GenBank/DDBJ whole genome shotgun (WGS) entry which is preliminary data.</text>
</comment>
<dbReference type="STRING" id="246404.A0A507EVB0"/>